<evidence type="ECO:0000313" key="1">
    <source>
        <dbReference type="EMBL" id="KAK4415053.1"/>
    </source>
</evidence>
<reference evidence="1" key="1">
    <citation type="submission" date="2020-06" db="EMBL/GenBank/DDBJ databases">
        <authorList>
            <person name="Li T."/>
            <person name="Hu X."/>
            <person name="Zhang T."/>
            <person name="Song X."/>
            <person name="Zhang H."/>
            <person name="Dai N."/>
            <person name="Sheng W."/>
            <person name="Hou X."/>
            <person name="Wei L."/>
        </authorList>
    </citation>
    <scope>NUCLEOTIDE SEQUENCE</scope>
    <source>
        <strain evidence="1">3651</strain>
        <tissue evidence="1">Leaf</tissue>
    </source>
</reference>
<accession>A0AAE2CAI7</accession>
<evidence type="ECO:0008006" key="3">
    <source>
        <dbReference type="Google" id="ProtNLM"/>
    </source>
</evidence>
<evidence type="ECO:0000313" key="2">
    <source>
        <dbReference type="Proteomes" id="UP001293254"/>
    </source>
</evidence>
<gene>
    <name evidence="1" type="ORF">Salat_2612400</name>
</gene>
<keyword evidence="2" id="KW-1185">Reference proteome</keyword>
<proteinExistence type="predicted"/>
<dbReference type="EMBL" id="JACGWO010000011">
    <property type="protein sequence ID" value="KAK4415053.1"/>
    <property type="molecule type" value="Genomic_DNA"/>
</dbReference>
<protein>
    <recommendedName>
        <fullName evidence="3">Reverse transcriptase zinc-binding domain-containing protein</fullName>
    </recommendedName>
</protein>
<dbReference type="AlphaFoldDB" id="A0AAE2CAI7"/>
<organism evidence="1 2">
    <name type="scientific">Sesamum alatum</name>
    <dbReference type="NCBI Taxonomy" id="300844"/>
    <lineage>
        <taxon>Eukaryota</taxon>
        <taxon>Viridiplantae</taxon>
        <taxon>Streptophyta</taxon>
        <taxon>Embryophyta</taxon>
        <taxon>Tracheophyta</taxon>
        <taxon>Spermatophyta</taxon>
        <taxon>Magnoliopsida</taxon>
        <taxon>eudicotyledons</taxon>
        <taxon>Gunneridae</taxon>
        <taxon>Pentapetalae</taxon>
        <taxon>asterids</taxon>
        <taxon>lamiids</taxon>
        <taxon>Lamiales</taxon>
        <taxon>Pedaliaceae</taxon>
        <taxon>Sesamum</taxon>
    </lineage>
</organism>
<dbReference type="Proteomes" id="UP001293254">
    <property type="component" value="Unassembled WGS sequence"/>
</dbReference>
<name>A0AAE2CAI7_9LAMI</name>
<comment type="caution">
    <text evidence="1">The sequence shown here is derived from an EMBL/GenBank/DDBJ whole genome shotgun (WGS) entry which is preliminary data.</text>
</comment>
<sequence length="148" mass="17229">MLNLAKRNSKVEDIYLVCNTMEEDIKHTLLECTVGRQIWVLSNLPSNIVCSGREVAWTGFEAAVNNLTHADWFRVVCWNIWNNLNKCLMERLGRQPLEVANNSMHNLEVALKVSQPEHIIETREHDLHWSPIFRDKITMNFDGASFRH</sequence>
<reference evidence="1" key="2">
    <citation type="journal article" date="2024" name="Plant">
        <title>Genomic evolution and insights into agronomic trait innovations of Sesamum species.</title>
        <authorList>
            <person name="Miao H."/>
            <person name="Wang L."/>
            <person name="Qu L."/>
            <person name="Liu H."/>
            <person name="Sun Y."/>
            <person name="Le M."/>
            <person name="Wang Q."/>
            <person name="Wei S."/>
            <person name="Zheng Y."/>
            <person name="Lin W."/>
            <person name="Duan Y."/>
            <person name="Cao H."/>
            <person name="Xiong S."/>
            <person name="Wang X."/>
            <person name="Wei L."/>
            <person name="Li C."/>
            <person name="Ma Q."/>
            <person name="Ju M."/>
            <person name="Zhao R."/>
            <person name="Li G."/>
            <person name="Mu C."/>
            <person name="Tian Q."/>
            <person name="Mei H."/>
            <person name="Zhang T."/>
            <person name="Gao T."/>
            <person name="Zhang H."/>
        </authorList>
    </citation>
    <scope>NUCLEOTIDE SEQUENCE</scope>
    <source>
        <strain evidence="1">3651</strain>
    </source>
</reference>